<evidence type="ECO:0000259" key="5">
    <source>
        <dbReference type="PROSITE" id="PS51379"/>
    </source>
</evidence>
<dbReference type="PRINTS" id="PR00352">
    <property type="entry name" value="3FE4SFRDOXIN"/>
</dbReference>
<dbReference type="GO" id="GO:0005506">
    <property type="term" value="F:iron ion binding"/>
    <property type="evidence" value="ECO:0007669"/>
    <property type="project" value="InterPro"/>
</dbReference>
<dbReference type="PROSITE" id="PS51379">
    <property type="entry name" value="4FE4S_FER_2"/>
    <property type="match status" value="1"/>
</dbReference>
<comment type="caution">
    <text evidence="6">The sequence shown here is derived from an EMBL/GenBank/DDBJ whole genome shotgun (WGS) entry which is preliminary data.</text>
</comment>
<evidence type="ECO:0000313" key="6">
    <source>
        <dbReference type="EMBL" id="GMH92039.1"/>
    </source>
</evidence>
<dbReference type="Pfam" id="PF13370">
    <property type="entry name" value="Fer4_13"/>
    <property type="match status" value="1"/>
</dbReference>
<evidence type="ECO:0000256" key="1">
    <source>
        <dbReference type="ARBA" id="ARBA00022723"/>
    </source>
</evidence>
<dbReference type="Gene3D" id="3.30.70.20">
    <property type="match status" value="1"/>
</dbReference>
<gene>
    <name evidence="6" type="ORF">TrVE_jg2774</name>
</gene>
<dbReference type="GO" id="GO:0051536">
    <property type="term" value="F:iron-sulfur cluster binding"/>
    <property type="evidence" value="ECO:0007669"/>
    <property type="project" value="UniProtKB-KW"/>
</dbReference>
<dbReference type="GO" id="GO:0009055">
    <property type="term" value="F:electron transfer activity"/>
    <property type="evidence" value="ECO:0007669"/>
    <property type="project" value="InterPro"/>
</dbReference>
<dbReference type="SUPFAM" id="SSF54862">
    <property type="entry name" value="4Fe-4S ferredoxins"/>
    <property type="match status" value="1"/>
</dbReference>
<dbReference type="InterPro" id="IPR017896">
    <property type="entry name" value="4Fe4S_Fe-S-bd"/>
</dbReference>
<evidence type="ECO:0000256" key="4">
    <source>
        <dbReference type="SAM" id="MobiDB-lite"/>
    </source>
</evidence>
<dbReference type="PANTHER" id="PTHR45295">
    <property type="entry name" value="CHAPERONE PROTEIN DNAJ C76, CHLOROPLASTIC"/>
    <property type="match status" value="1"/>
</dbReference>
<dbReference type="InterPro" id="IPR001080">
    <property type="entry name" value="3Fe4S_ferredoxin"/>
</dbReference>
<evidence type="ECO:0000256" key="3">
    <source>
        <dbReference type="ARBA" id="ARBA00023014"/>
    </source>
</evidence>
<sequence>MRLALHLRQLAFSPLSSLSFTSTTRTVTTRTLHNPFLISHNFCVTSHCRLHSSNNDDDTAAADDDTAEADDTAADDDYIVEEWSKEIWSDTYTDVPIDNDIDNDIDDAAAASVVVPIEASYEDYEEQYFTNLQDLQKEELESIEKDAQQSFKAYEMLEAGLKPSVVSEITGKDVSSSTSSTTEEVESMITSISAPSSETEIILPSSIDNDSLSYLKVPLTPSGRPPLTRYIYVDEETCIGCTHCSTYSPSTFYMEPSHGRARVFSQWGDDVESVKIAVETCPVDCIHYVEWDELIELENVREDIDINFKARLVSDNVPTKVNLKANKGMRCNNCPSRGCKNCPMFGVGDEVWEREERERMVKDQIVNETGEDRSAEL</sequence>
<keyword evidence="7" id="KW-1185">Reference proteome</keyword>
<feature type="compositionally biased region" description="Acidic residues" evidence="4">
    <location>
        <begin position="55"/>
        <end position="73"/>
    </location>
</feature>
<dbReference type="EMBL" id="BRXX01000123">
    <property type="protein sequence ID" value="GMH92039.1"/>
    <property type="molecule type" value="Genomic_DNA"/>
</dbReference>
<organism evidence="6 7">
    <name type="scientific">Triparma verrucosa</name>
    <dbReference type="NCBI Taxonomy" id="1606542"/>
    <lineage>
        <taxon>Eukaryota</taxon>
        <taxon>Sar</taxon>
        <taxon>Stramenopiles</taxon>
        <taxon>Ochrophyta</taxon>
        <taxon>Bolidophyceae</taxon>
        <taxon>Parmales</taxon>
        <taxon>Triparmaceae</taxon>
        <taxon>Triparma</taxon>
    </lineage>
</organism>
<keyword evidence="1" id="KW-0479">Metal-binding</keyword>
<accession>A0A9W7BJV4</accession>
<evidence type="ECO:0000256" key="2">
    <source>
        <dbReference type="ARBA" id="ARBA00023004"/>
    </source>
</evidence>
<dbReference type="PANTHER" id="PTHR45295:SF1">
    <property type="entry name" value="CHAPERONE PROTEIN DNAJ C76, CHLOROPLASTIC"/>
    <property type="match status" value="1"/>
</dbReference>
<dbReference type="Proteomes" id="UP001165160">
    <property type="component" value="Unassembled WGS sequence"/>
</dbReference>
<keyword evidence="3" id="KW-0411">Iron-sulfur</keyword>
<reference evidence="7" key="1">
    <citation type="journal article" date="2023" name="Commun. Biol.">
        <title>Genome analysis of Parmales, the sister group of diatoms, reveals the evolutionary specialization of diatoms from phago-mixotrophs to photoautotrophs.</title>
        <authorList>
            <person name="Ban H."/>
            <person name="Sato S."/>
            <person name="Yoshikawa S."/>
            <person name="Yamada K."/>
            <person name="Nakamura Y."/>
            <person name="Ichinomiya M."/>
            <person name="Sato N."/>
            <person name="Blanc-Mathieu R."/>
            <person name="Endo H."/>
            <person name="Kuwata A."/>
            <person name="Ogata H."/>
        </authorList>
    </citation>
    <scope>NUCLEOTIDE SEQUENCE [LARGE SCALE GENOMIC DNA]</scope>
    <source>
        <strain evidence="7">NIES 3699</strain>
    </source>
</reference>
<name>A0A9W7BJV4_9STRA</name>
<keyword evidence="2" id="KW-0408">Iron</keyword>
<feature type="region of interest" description="Disordered" evidence="4">
    <location>
        <begin position="54"/>
        <end position="73"/>
    </location>
</feature>
<proteinExistence type="predicted"/>
<feature type="domain" description="4Fe-4S ferredoxin-type" evidence="5">
    <location>
        <begin position="229"/>
        <end position="257"/>
    </location>
</feature>
<protein>
    <recommendedName>
        <fullName evidence="5">4Fe-4S ferredoxin-type domain-containing protein</fullName>
    </recommendedName>
</protein>
<evidence type="ECO:0000313" key="7">
    <source>
        <dbReference type="Proteomes" id="UP001165160"/>
    </source>
</evidence>
<dbReference type="AlphaFoldDB" id="A0A9W7BJV4"/>